<dbReference type="SMART" id="SM00181">
    <property type="entry name" value="EGF"/>
    <property type="match status" value="2"/>
</dbReference>
<dbReference type="Pfam" id="PF13947">
    <property type="entry name" value="GUB_WAK_bind"/>
    <property type="match status" value="1"/>
</dbReference>
<dbReference type="CDD" id="cd00054">
    <property type="entry name" value="EGF_CA"/>
    <property type="match status" value="1"/>
</dbReference>
<keyword evidence="4" id="KW-0812">Transmembrane</keyword>
<dbReference type="GO" id="GO:0030247">
    <property type="term" value="F:polysaccharide binding"/>
    <property type="evidence" value="ECO:0007669"/>
    <property type="project" value="InterPro"/>
</dbReference>
<evidence type="ECO:0000256" key="3">
    <source>
        <dbReference type="ARBA" id="ARBA00023157"/>
    </source>
</evidence>
<evidence type="ECO:0000256" key="1">
    <source>
        <dbReference type="ARBA" id="ARBA00004167"/>
    </source>
</evidence>
<evidence type="ECO:0000259" key="6">
    <source>
        <dbReference type="SMART" id="SM00179"/>
    </source>
</evidence>
<feature type="signal peptide" evidence="5">
    <location>
        <begin position="1"/>
        <end position="24"/>
    </location>
</feature>
<dbReference type="PROSITE" id="PS00010">
    <property type="entry name" value="ASX_HYDROXYL"/>
    <property type="match status" value="1"/>
</dbReference>
<evidence type="ECO:0000313" key="9">
    <source>
        <dbReference type="Proteomes" id="UP000032180"/>
    </source>
</evidence>
<dbReference type="InterPro" id="IPR018097">
    <property type="entry name" value="EGF_Ca-bd_CS"/>
</dbReference>
<feature type="domain" description="EGF-like" evidence="7">
    <location>
        <begin position="269"/>
        <end position="313"/>
    </location>
</feature>
<evidence type="ECO:0000313" key="8">
    <source>
        <dbReference type="EnsemblPlants" id="LPERR09G15590.1"/>
    </source>
</evidence>
<keyword evidence="4" id="KW-1133">Transmembrane helix</keyword>
<keyword evidence="4" id="KW-0472">Membrane</keyword>
<accession>A0A0D9XGT4</accession>
<keyword evidence="2 5" id="KW-0732">Signal</keyword>
<dbReference type="Gene3D" id="2.10.25.10">
    <property type="entry name" value="Laminin"/>
    <property type="match status" value="1"/>
</dbReference>
<reference evidence="8 9" key="1">
    <citation type="submission" date="2012-08" db="EMBL/GenBank/DDBJ databases">
        <title>Oryza genome evolution.</title>
        <authorList>
            <person name="Wing R.A."/>
        </authorList>
    </citation>
    <scope>NUCLEOTIDE SEQUENCE</scope>
</reference>
<dbReference type="GO" id="GO:0016020">
    <property type="term" value="C:membrane"/>
    <property type="evidence" value="ECO:0007669"/>
    <property type="project" value="UniProtKB-SubCell"/>
</dbReference>
<dbReference type="eggNOG" id="ENOG502RMXX">
    <property type="taxonomic scope" value="Eukaryota"/>
</dbReference>
<dbReference type="Proteomes" id="UP000032180">
    <property type="component" value="Chromosome 9"/>
</dbReference>
<keyword evidence="3" id="KW-1015">Disulfide bond</keyword>
<dbReference type="EnsemblPlants" id="LPERR09G15590.1">
    <property type="protein sequence ID" value="LPERR09G15590.1"/>
    <property type="gene ID" value="LPERR09G15590"/>
</dbReference>
<dbReference type="HOGENOM" id="CLU_000288_43_10_1"/>
<evidence type="ECO:0000256" key="2">
    <source>
        <dbReference type="ARBA" id="ARBA00022729"/>
    </source>
</evidence>
<dbReference type="PROSITE" id="PS01187">
    <property type="entry name" value="EGF_CA"/>
    <property type="match status" value="1"/>
</dbReference>
<name>A0A0D9XGT4_9ORYZ</name>
<reference evidence="9" key="2">
    <citation type="submission" date="2013-12" db="EMBL/GenBank/DDBJ databases">
        <authorList>
            <person name="Yu Y."/>
            <person name="Lee S."/>
            <person name="de Baynast K."/>
            <person name="Wissotski M."/>
            <person name="Liu L."/>
            <person name="Talag J."/>
            <person name="Goicoechea J."/>
            <person name="Angelova A."/>
            <person name="Jetty R."/>
            <person name="Kudrna D."/>
            <person name="Golser W."/>
            <person name="Rivera L."/>
            <person name="Zhang J."/>
            <person name="Wing R."/>
        </authorList>
    </citation>
    <scope>NUCLEOTIDE SEQUENCE</scope>
</reference>
<dbReference type="SUPFAM" id="SSF57196">
    <property type="entry name" value="EGF/Laminin"/>
    <property type="match status" value="1"/>
</dbReference>
<feature type="domain" description="EGF-like calcium-binding" evidence="6">
    <location>
        <begin position="314"/>
        <end position="354"/>
    </location>
</feature>
<dbReference type="InterPro" id="IPR025287">
    <property type="entry name" value="WAK_GUB"/>
</dbReference>
<keyword evidence="9" id="KW-1185">Reference proteome</keyword>
<organism evidence="8 9">
    <name type="scientific">Leersia perrieri</name>
    <dbReference type="NCBI Taxonomy" id="77586"/>
    <lineage>
        <taxon>Eukaryota</taxon>
        <taxon>Viridiplantae</taxon>
        <taxon>Streptophyta</taxon>
        <taxon>Embryophyta</taxon>
        <taxon>Tracheophyta</taxon>
        <taxon>Spermatophyta</taxon>
        <taxon>Magnoliopsida</taxon>
        <taxon>Liliopsida</taxon>
        <taxon>Poales</taxon>
        <taxon>Poaceae</taxon>
        <taxon>BOP clade</taxon>
        <taxon>Oryzoideae</taxon>
        <taxon>Oryzeae</taxon>
        <taxon>Oryzinae</taxon>
        <taxon>Leersia</taxon>
    </lineage>
</organism>
<proteinExistence type="predicted"/>
<comment type="subcellular location">
    <subcellularLocation>
        <location evidence="1">Membrane</location>
        <topology evidence="1">Single-pass membrane protein</topology>
    </subcellularLocation>
</comment>
<evidence type="ECO:0008006" key="10">
    <source>
        <dbReference type="Google" id="ProtNLM"/>
    </source>
</evidence>
<reference evidence="8" key="3">
    <citation type="submission" date="2015-04" db="UniProtKB">
        <authorList>
            <consortium name="EnsemblPlants"/>
        </authorList>
    </citation>
    <scope>IDENTIFICATION</scope>
</reference>
<evidence type="ECO:0000256" key="5">
    <source>
        <dbReference type="SAM" id="SignalP"/>
    </source>
</evidence>
<evidence type="ECO:0000256" key="4">
    <source>
        <dbReference type="SAM" id="Phobius"/>
    </source>
</evidence>
<protein>
    <recommendedName>
        <fullName evidence="10">EGF-like domain-containing protein</fullName>
    </recommendedName>
</protein>
<feature type="chain" id="PRO_5002349874" description="EGF-like domain-containing protein" evidence="5">
    <location>
        <begin position="25"/>
        <end position="439"/>
    </location>
</feature>
<dbReference type="AlphaFoldDB" id="A0A0D9XGT4"/>
<dbReference type="InterPro" id="IPR001881">
    <property type="entry name" value="EGF-like_Ca-bd_dom"/>
</dbReference>
<sequence>MKLMTVWAVAALLVLQLIISSAGGGGPPAPPWCPDRCGEVSVPYPFGIRDGCSLEGFGLTCDNTTDPPRLMVGNGTLQVVEISLANSTLRAVDLAGAVNITYDSSTRGPDGNGTWASLGGGGDGPYVVSEQHNQLVVTGCNVQAMLSTNLITGCSSFCPVSEMFRSVASITNLECSGTNCCETSIAIGRPSYVVQFRYRDPDHEHDGKLSINVRIAERGWFDGVAARMLDKEAEVATARTPVPVVLEWALASTRERVLWSSEPPLTNWSCAAATACLSSDSLCVNVTGNYRSGHVCRCRDGYDGNPYVTGGCQDIDECKIAGKCFGECTNTDGAFLCRCPRGARGNASIPNGCVKTNLGLSVGIGVGSGAGLLVMALCAVFLTRHIKKRRAKMLRHKFFKQNRGHLLQQLASQNAEIAERMVINLYLVLQQVRGARGTH</sequence>
<dbReference type="InterPro" id="IPR000152">
    <property type="entry name" value="EGF-type_Asp/Asn_hydroxyl_site"/>
</dbReference>
<feature type="domain" description="EGF-like" evidence="7">
    <location>
        <begin position="317"/>
        <end position="354"/>
    </location>
</feature>
<dbReference type="SMART" id="SM00179">
    <property type="entry name" value="EGF_CA"/>
    <property type="match status" value="1"/>
</dbReference>
<dbReference type="PANTHER" id="PTHR33491">
    <property type="entry name" value="OSJNBA0016N04.9 PROTEIN"/>
    <property type="match status" value="1"/>
</dbReference>
<dbReference type="GO" id="GO:0005509">
    <property type="term" value="F:calcium ion binding"/>
    <property type="evidence" value="ECO:0007669"/>
    <property type="project" value="InterPro"/>
</dbReference>
<dbReference type="Gramene" id="LPERR09G15590.1">
    <property type="protein sequence ID" value="LPERR09G15590.1"/>
    <property type="gene ID" value="LPERR09G15590"/>
</dbReference>
<dbReference type="STRING" id="77586.A0A0D9XGT4"/>
<dbReference type="InterPro" id="IPR000742">
    <property type="entry name" value="EGF"/>
</dbReference>
<evidence type="ECO:0000259" key="7">
    <source>
        <dbReference type="SMART" id="SM00181"/>
    </source>
</evidence>
<feature type="transmembrane region" description="Helical" evidence="4">
    <location>
        <begin position="358"/>
        <end position="383"/>
    </location>
</feature>